<dbReference type="InterPro" id="IPR050194">
    <property type="entry name" value="Glycosyltransferase_grp1"/>
</dbReference>
<dbReference type="PANTHER" id="PTHR45947">
    <property type="entry name" value="SULFOQUINOVOSYL TRANSFERASE SQD2"/>
    <property type="match status" value="1"/>
</dbReference>
<dbReference type="Proteomes" id="UP000260680">
    <property type="component" value="Unassembled WGS sequence"/>
</dbReference>
<dbReference type="PANTHER" id="PTHR45947:SF3">
    <property type="entry name" value="SULFOQUINOVOSYL TRANSFERASE SQD2"/>
    <property type="match status" value="1"/>
</dbReference>
<dbReference type="SUPFAM" id="SSF53756">
    <property type="entry name" value="UDP-Glycosyltransferase/glycogen phosphorylase"/>
    <property type="match status" value="1"/>
</dbReference>
<dbReference type="CDD" id="cd03823">
    <property type="entry name" value="GT4_ExpE7-like"/>
    <property type="match status" value="1"/>
</dbReference>
<name>A0A3E2N6H2_9FIRM</name>
<feature type="domain" description="Glycosyltransferase subfamily 4-like N-terminal" evidence="2">
    <location>
        <begin position="16"/>
        <end position="186"/>
    </location>
</feature>
<dbReference type="EMBL" id="QOHO01000079">
    <property type="protein sequence ID" value="RFZ76544.1"/>
    <property type="molecule type" value="Genomic_DNA"/>
</dbReference>
<dbReference type="OrthoDB" id="9815550at2"/>
<dbReference type="AlphaFoldDB" id="A0A3E2N6H2"/>
<dbReference type="InterPro" id="IPR001296">
    <property type="entry name" value="Glyco_trans_1"/>
</dbReference>
<reference evidence="3 4" key="1">
    <citation type="submission" date="2018-07" db="EMBL/GenBank/DDBJ databases">
        <title>New species, Clostridium PI-S10-A1B.</title>
        <authorList>
            <person name="Krishna G."/>
            <person name="Summeta K."/>
            <person name="Shikha S."/>
            <person name="Prabhu P.B."/>
            <person name="Suresh K."/>
        </authorList>
    </citation>
    <scope>NUCLEOTIDE SEQUENCE [LARGE SCALE GENOMIC DNA]</scope>
    <source>
        <strain evidence="3 4">PI-S10-A1B</strain>
    </source>
</reference>
<dbReference type="RefSeq" id="WP_117419318.1">
    <property type="nucleotide sequence ID" value="NZ_QOHO01000079.1"/>
</dbReference>
<dbReference type="Pfam" id="PF00534">
    <property type="entry name" value="Glycos_transf_1"/>
    <property type="match status" value="1"/>
</dbReference>
<dbReference type="Pfam" id="PF13439">
    <property type="entry name" value="Glyco_transf_4"/>
    <property type="match status" value="1"/>
</dbReference>
<evidence type="ECO:0000259" key="1">
    <source>
        <dbReference type="Pfam" id="PF00534"/>
    </source>
</evidence>
<sequence length="401" mass="46375">MRILIVNTFYYPNMQGGAEQSVKLLAEGLVKKGHEVGIYSVDSRDGHCETAIHNGVKIYRFTTNDFNLYRFSYDKKNVGKFEKIQQKLLCYCNVKCSKDFEFVCNEFKPDIVHTNTIYGMSYLIWKAAYKNKIPIVHTIRDIAIVSPVQYGHKANPLIRLIHRFYMRSFTEYVSCVTAPSRYTLETSLAAGCFKRAGVKKCIFNSVAINHSETEAIMKEKQDRTSPRIKFMYAGRLVYFKGIEHMIRAFESMQYKDCELYICGNGEMEEYVKKCAAQNPRIVFCGKLDNERLAEKYKESDILIVPSVWPEPFGRVLIEGNKYGLPVIAGRCGGMPEILENTHGGETYEAGDAGRLAELMDNLTERKRYKKYFNSILQTIDIYNIDRQIDKFEQVYNQILRR</sequence>
<protein>
    <submittedName>
        <fullName evidence="3">Glycosyltransferase</fullName>
    </submittedName>
</protein>
<accession>A0A3E2N6H2</accession>
<dbReference type="InterPro" id="IPR028098">
    <property type="entry name" value="Glyco_trans_4-like_N"/>
</dbReference>
<gene>
    <name evidence="3" type="ORF">DS742_23095</name>
</gene>
<organism evidence="3 4">
    <name type="scientific">Lacrimispora amygdalina</name>
    <dbReference type="NCBI Taxonomy" id="253257"/>
    <lineage>
        <taxon>Bacteria</taxon>
        <taxon>Bacillati</taxon>
        <taxon>Bacillota</taxon>
        <taxon>Clostridia</taxon>
        <taxon>Lachnospirales</taxon>
        <taxon>Lachnospiraceae</taxon>
        <taxon>Lacrimispora</taxon>
    </lineage>
</organism>
<proteinExistence type="predicted"/>
<comment type="caution">
    <text evidence="3">The sequence shown here is derived from an EMBL/GenBank/DDBJ whole genome shotgun (WGS) entry which is preliminary data.</text>
</comment>
<dbReference type="GO" id="GO:0016757">
    <property type="term" value="F:glycosyltransferase activity"/>
    <property type="evidence" value="ECO:0007669"/>
    <property type="project" value="InterPro"/>
</dbReference>
<dbReference type="Gene3D" id="3.40.50.2000">
    <property type="entry name" value="Glycogen Phosphorylase B"/>
    <property type="match status" value="2"/>
</dbReference>
<evidence type="ECO:0000313" key="4">
    <source>
        <dbReference type="Proteomes" id="UP000260680"/>
    </source>
</evidence>
<evidence type="ECO:0000313" key="3">
    <source>
        <dbReference type="EMBL" id="RFZ76544.1"/>
    </source>
</evidence>
<evidence type="ECO:0000259" key="2">
    <source>
        <dbReference type="Pfam" id="PF13439"/>
    </source>
</evidence>
<feature type="domain" description="Glycosyl transferase family 1" evidence="1">
    <location>
        <begin position="218"/>
        <end position="370"/>
    </location>
</feature>